<proteinExistence type="predicted"/>
<gene>
    <name evidence="7" type="ORF">ACFPZ3_64265</name>
</gene>
<dbReference type="RefSeq" id="WP_379524245.1">
    <property type="nucleotide sequence ID" value="NZ_JBHSPA010000115.1"/>
</dbReference>
<organism evidence="7 8">
    <name type="scientific">Nonomuraea insulae</name>
    <dbReference type="NCBI Taxonomy" id="1616787"/>
    <lineage>
        <taxon>Bacteria</taxon>
        <taxon>Bacillati</taxon>
        <taxon>Actinomycetota</taxon>
        <taxon>Actinomycetes</taxon>
        <taxon>Streptosporangiales</taxon>
        <taxon>Streptosporangiaceae</taxon>
        <taxon>Nonomuraea</taxon>
    </lineage>
</organism>
<keyword evidence="8" id="KW-1185">Reference proteome</keyword>
<evidence type="ECO:0000259" key="6">
    <source>
        <dbReference type="Pfam" id="PF07291"/>
    </source>
</evidence>
<dbReference type="EMBL" id="JBHSPA010000115">
    <property type="protein sequence ID" value="MFC5834834.1"/>
    <property type="molecule type" value="Genomic_DNA"/>
</dbReference>
<evidence type="ECO:0000256" key="5">
    <source>
        <dbReference type="SAM" id="Phobius"/>
    </source>
</evidence>
<keyword evidence="3 5" id="KW-1133">Transmembrane helix</keyword>
<comment type="subcellular location">
    <subcellularLocation>
        <location evidence="1">Membrane</location>
        <topology evidence="1">Multi-pass membrane protein</topology>
    </subcellularLocation>
</comment>
<keyword evidence="2 5" id="KW-0812">Transmembrane</keyword>
<name>A0ABW1D9V0_9ACTN</name>
<dbReference type="InterPro" id="IPR009908">
    <property type="entry name" value="Methylamine_util_MauE"/>
</dbReference>
<feature type="transmembrane region" description="Helical" evidence="5">
    <location>
        <begin position="116"/>
        <end position="135"/>
    </location>
</feature>
<dbReference type="Proteomes" id="UP001596058">
    <property type="component" value="Unassembled WGS sequence"/>
</dbReference>
<evidence type="ECO:0000256" key="1">
    <source>
        <dbReference type="ARBA" id="ARBA00004141"/>
    </source>
</evidence>
<evidence type="ECO:0000313" key="7">
    <source>
        <dbReference type="EMBL" id="MFC5834834.1"/>
    </source>
</evidence>
<comment type="caution">
    <text evidence="7">The sequence shown here is derived from an EMBL/GenBank/DDBJ whole genome shotgun (WGS) entry which is preliminary data.</text>
</comment>
<evidence type="ECO:0000256" key="2">
    <source>
        <dbReference type="ARBA" id="ARBA00022692"/>
    </source>
</evidence>
<protein>
    <submittedName>
        <fullName evidence="7">MauE/DoxX family redox-associated membrane protein</fullName>
    </submittedName>
</protein>
<reference evidence="8" key="1">
    <citation type="journal article" date="2019" name="Int. J. Syst. Evol. Microbiol.">
        <title>The Global Catalogue of Microorganisms (GCM) 10K type strain sequencing project: providing services to taxonomists for standard genome sequencing and annotation.</title>
        <authorList>
            <consortium name="The Broad Institute Genomics Platform"/>
            <consortium name="The Broad Institute Genome Sequencing Center for Infectious Disease"/>
            <person name="Wu L."/>
            <person name="Ma J."/>
        </authorList>
    </citation>
    <scope>NUCLEOTIDE SEQUENCE [LARGE SCALE GENOMIC DNA]</scope>
    <source>
        <strain evidence="8">CCUG 53903</strain>
    </source>
</reference>
<evidence type="ECO:0000256" key="3">
    <source>
        <dbReference type="ARBA" id="ARBA00022989"/>
    </source>
</evidence>
<evidence type="ECO:0000256" key="4">
    <source>
        <dbReference type="ARBA" id="ARBA00023136"/>
    </source>
</evidence>
<feature type="transmembrane region" description="Helical" evidence="5">
    <location>
        <begin position="141"/>
        <end position="159"/>
    </location>
</feature>
<accession>A0ABW1D9V0</accession>
<dbReference type="Pfam" id="PF07291">
    <property type="entry name" value="MauE"/>
    <property type="match status" value="1"/>
</dbReference>
<feature type="domain" description="Methylamine utilisation protein MauE" evidence="6">
    <location>
        <begin position="4"/>
        <end position="131"/>
    </location>
</feature>
<evidence type="ECO:0000313" key="8">
    <source>
        <dbReference type="Proteomes" id="UP001596058"/>
    </source>
</evidence>
<feature type="transmembrane region" description="Helical" evidence="5">
    <location>
        <begin position="64"/>
        <end position="92"/>
    </location>
</feature>
<keyword evidence="4 5" id="KW-0472">Membrane</keyword>
<sequence>MTFYLLMTCRLLLAGVFVVALAGKVRDRAAFTAFTASIRALGLLPRHRAAVAAYALVAAEIVSAALLLATRVAGLAAAAVTLAVMTGGLLAALRRGRRAPCRCFGPSTRPLGRTHVARNLLLIAVAGAGLAAGGAGDPAHPAGLVLSAVSAAVGVLIVVRLDDLAALFSAPSHVRK</sequence>